<gene>
    <name evidence="1" type="ORF">AVEN_60703_1</name>
</gene>
<dbReference type="EMBL" id="BGPR01045932">
    <property type="protein sequence ID" value="GBO22866.1"/>
    <property type="molecule type" value="Genomic_DNA"/>
</dbReference>
<protein>
    <submittedName>
        <fullName evidence="1">Uncharacterized protein</fullName>
    </submittedName>
</protein>
<name>A0A4Y2VFE6_ARAVE</name>
<dbReference type="AlphaFoldDB" id="A0A4Y2VFE6"/>
<comment type="caution">
    <text evidence="1">The sequence shown here is derived from an EMBL/GenBank/DDBJ whole genome shotgun (WGS) entry which is preliminary data.</text>
</comment>
<evidence type="ECO:0000313" key="1">
    <source>
        <dbReference type="EMBL" id="GBO22866.1"/>
    </source>
</evidence>
<proteinExistence type="predicted"/>
<keyword evidence="2" id="KW-1185">Reference proteome</keyword>
<accession>A0A4Y2VFE6</accession>
<evidence type="ECO:0000313" key="2">
    <source>
        <dbReference type="Proteomes" id="UP000499080"/>
    </source>
</evidence>
<organism evidence="1 2">
    <name type="scientific">Araneus ventricosus</name>
    <name type="common">Orbweaver spider</name>
    <name type="synonym">Epeira ventricosa</name>
    <dbReference type="NCBI Taxonomy" id="182803"/>
    <lineage>
        <taxon>Eukaryota</taxon>
        <taxon>Metazoa</taxon>
        <taxon>Ecdysozoa</taxon>
        <taxon>Arthropoda</taxon>
        <taxon>Chelicerata</taxon>
        <taxon>Arachnida</taxon>
        <taxon>Araneae</taxon>
        <taxon>Araneomorphae</taxon>
        <taxon>Entelegynae</taxon>
        <taxon>Araneoidea</taxon>
        <taxon>Araneidae</taxon>
        <taxon>Araneus</taxon>
    </lineage>
</organism>
<sequence>MKKGPSNTEATLRFHSLRRIRTRTLVPTAEQWCSRKIAAPGRSKSSTGTLDNENRAVLWTFSQFISRKKSTTRTPFRLHYYSRKKPLSYHKK</sequence>
<dbReference type="Proteomes" id="UP000499080">
    <property type="component" value="Unassembled WGS sequence"/>
</dbReference>
<reference evidence="1 2" key="1">
    <citation type="journal article" date="2019" name="Sci. Rep.">
        <title>Orb-weaving spider Araneus ventricosus genome elucidates the spidroin gene catalogue.</title>
        <authorList>
            <person name="Kono N."/>
            <person name="Nakamura H."/>
            <person name="Ohtoshi R."/>
            <person name="Moran D.A.P."/>
            <person name="Shinohara A."/>
            <person name="Yoshida Y."/>
            <person name="Fujiwara M."/>
            <person name="Mori M."/>
            <person name="Tomita M."/>
            <person name="Arakawa K."/>
        </authorList>
    </citation>
    <scope>NUCLEOTIDE SEQUENCE [LARGE SCALE GENOMIC DNA]</scope>
</reference>